<gene>
    <name evidence="1" type="ORF">SSZBM1_71</name>
</gene>
<evidence type="ECO:0000313" key="2">
    <source>
        <dbReference type="Proteomes" id="UP000829362"/>
    </source>
</evidence>
<proteinExistence type="predicted"/>
<dbReference type="EMBL" id="OL473597">
    <property type="protein sequence ID" value="UNH61188.1"/>
    <property type="molecule type" value="Genomic_DNA"/>
</dbReference>
<accession>A0AC61TSH5</accession>
<protein>
    <submittedName>
        <fullName evidence="1">DNA end protector protein</fullName>
    </submittedName>
</protein>
<evidence type="ECO:0000313" key="1">
    <source>
        <dbReference type="EMBL" id="UNH61188.1"/>
    </source>
</evidence>
<organism evidence="1 2">
    <name type="scientific">Synechococcus phage S-SZBM1</name>
    <dbReference type="NCBI Taxonomy" id="2926475"/>
    <lineage>
        <taxon>Viruses</taxon>
        <taxon>Duplodnaviria</taxon>
        <taxon>Heunggongvirae</taxon>
        <taxon>Uroviricota</taxon>
        <taxon>Caudoviricetes</taxon>
        <taxon>Pantevenvirales</taxon>
        <taxon>Kyanoviridae</taxon>
        <taxon>Shenzhenivirus</taxon>
        <taxon>Shenzhenivirus sszbm1</taxon>
    </lineage>
</organism>
<name>A0AC61TSH5_9CAUD</name>
<sequence>MSIFSDIKDLTDGKKQSKDWYRAQFLFGSEDYTGSFMPGDVIFFSYSAATEKLQYYDRYPMVLITDVDMKNLQFSGGNLHYLQPSARQSIGRSWGNGGMSYPMRCHHKYFMSNASNIKLVRPADLREMVPLPLEQFVLRIAGRQLDVPSSFIWSRQ</sequence>
<reference evidence="1" key="1">
    <citation type="submission" date="2021-11" db="EMBL/GenBank/DDBJ databases">
        <authorList>
            <person name="Rong C."/>
            <person name="Yang Y."/>
            <person name="Li S."/>
            <person name="Zhou K."/>
            <person name="Xu Y."/>
            <person name="Zhang R."/>
            <person name="Zhang Y."/>
        </authorList>
    </citation>
    <scope>NUCLEOTIDE SEQUENCE</scope>
</reference>
<dbReference type="Proteomes" id="UP000829362">
    <property type="component" value="Segment"/>
</dbReference>
<keyword evidence="2" id="KW-1185">Reference proteome</keyword>